<evidence type="ECO:0000256" key="2">
    <source>
        <dbReference type="ARBA" id="ARBA00022692"/>
    </source>
</evidence>
<feature type="transmembrane region" description="Helical" evidence="5">
    <location>
        <begin position="185"/>
        <end position="208"/>
    </location>
</feature>
<keyword evidence="3 5" id="KW-1133">Transmembrane helix</keyword>
<evidence type="ECO:0000256" key="1">
    <source>
        <dbReference type="ARBA" id="ARBA00004141"/>
    </source>
</evidence>
<proteinExistence type="predicted"/>
<keyword evidence="6" id="KW-0732">Signal</keyword>
<dbReference type="GO" id="GO:0016020">
    <property type="term" value="C:membrane"/>
    <property type="evidence" value="ECO:0007669"/>
    <property type="project" value="UniProtKB-SubCell"/>
</dbReference>
<organism evidence="7">
    <name type="scientific">Cupriavidus necator</name>
    <name type="common">Alcaligenes eutrophus</name>
    <name type="synonym">Ralstonia eutropha</name>
    <dbReference type="NCBI Taxonomy" id="106590"/>
    <lineage>
        <taxon>Bacteria</taxon>
        <taxon>Pseudomonadati</taxon>
        <taxon>Pseudomonadota</taxon>
        <taxon>Betaproteobacteria</taxon>
        <taxon>Burkholderiales</taxon>
        <taxon>Burkholderiaceae</taxon>
        <taxon>Cupriavidus</taxon>
    </lineage>
</organism>
<evidence type="ECO:0000313" key="7">
    <source>
        <dbReference type="EMBL" id="SCU77715.1"/>
    </source>
</evidence>
<accession>A0A1K0JQF8</accession>
<feature type="transmembrane region" description="Helical" evidence="5">
    <location>
        <begin position="83"/>
        <end position="101"/>
    </location>
</feature>
<protein>
    <submittedName>
        <fullName evidence="7">TrbL/VirB6 plasmid conjugal transfer protein</fullName>
    </submittedName>
</protein>
<keyword evidence="2 5" id="KW-0812">Transmembrane</keyword>
<feature type="transmembrane region" description="Helical" evidence="5">
    <location>
        <begin position="155"/>
        <end position="173"/>
    </location>
</feature>
<evidence type="ECO:0000256" key="6">
    <source>
        <dbReference type="SAM" id="SignalP"/>
    </source>
</evidence>
<feature type="transmembrane region" description="Helical" evidence="5">
    <location>
        <begin position="214"/>
        <end position="232"/>
    </location>
</feature>
<evidence type="ECO:0000256" key="5">
    <source>
        <dbReference type="SAM" id="Phobius"/>
    </source>
</evidence>
<dbReference type="AlphaFoldDB" id="A0A1K0JQF8"/>
<feature type="transmembrane region" description="Helical" evidence="5">
    <location>
        <begin position="239"/>
        <end position="264"/>
    </location>
</feature>
<name>A0A1K0JQF8_CUPNE</name>
<dbReference type="GO" id="GO:0030255">
    <property type="term" value="P:protein secretion by the type IV secretion system"/>
    <property type="evidence" value="ECO:0007669"/>
    <property type="project" value="InterPro"/>
</dbReference>
<evidence type="ECO:0000256" key="3">
    <source>
        <dbReference type="ARBA" id="ARBA00022989"/>
    </source>
</evidence>
<gene>
    <name evidence="7" type="ORF">CNECB9_3760067</name>
</gene>
<reference evidence="7" key="1">
    <citation type="submission" date="2016-09" db="EMBL/GenBank/DDBJ databases">
        <authorList>
            <person name="Capua I."/>
            <person name="De Benedictis P."/>
            <person name="Joannis T."/>
            <person name="Lombin L.H."/>
            <person name="Cattoli G."/>
        </authorList>
    </citation>
    <scope>NUCLEOTIDE SEQUENCE</scope>
    <source>
        <strain evidence="7">B9</strain>
    </source>
</reference>
<dbReference type="RefSeq" id="WP_340526934.1">
    <property type="nucleotide sequence ID" value="NZ_CAXUOZ020000004.1"/>
</dbReference>
<sequence length="336" mass="35069">MTRSSITGIMLCAVLAVVALFTEPAMAQPSVETSGNTTVLMPAPGSIGEALSSTVREILALRDGLLDGGIALSQRTASEAGKFAWALAVLTLVIGGIRFMAHRNPVGAWVEFIETLTSLGIFVAIYLSYSSFGSGIFKWFDELARAISGGNYDTGAILAYTAAQFMDSFFVAFKAAKWYDKLDVVFSSLGLLVAFAFTALASLIYAYFVIVGQLQAAVGLAIGLIAVSLGFSEFTRKYFWAWFDFMVTASMYVVTAAILANLVATATAETIRHVAAVGTSTAAAGWKAASLSIVIVLISLEIPKLAGSLFGTGGGISGGAAGIAKGAWNLGAKLTK</sequence>
<feature type="signal peptide" evidence="6">
    <location>
        <begin position="1"/>
        <end position="27"/>
    </location>
</feature>
<dbReference type="InterPro" id="IPR007688">
    <property type="entry name" value="Conjugal_tfr_TrbL/VirB6"/>
</dbReference>
<dbReference type="Pfam" id="PF04610">
    <property type="entry name" value="TrbL"/>
    <property type="match status" value="1"/>
</dbReference>
<evidence type="ECO:0000256" key="4">
    <source>
        <dbReference type="ARBA" id="ARBA00023136"/>
    </source>
</evidence>
<feature type="chain" id="PRO_5013018317" evidence="6">
    <location>
        <begin position="28"/>
        <end position="336"/>
    </location>
</feature>
<dbReference type="EMBL" id="FMSH01000308">
    <property type="protein sequence ID" value="SCU77715.1"/>
    <property type="molecule type" value="Genomic_DNA"/>
</dbReference>
<feature type="transmembrane region" description="Helical" evidence="5">
    <location>
        <begin position="108"/>
        <end position="129"/>
    </location>
</feature>
<feature type="transmembrane region" description="Helical" evidence="5">
    <location>
        <begin position="284"/>
        <end position="302"/>
    </location>
</feature>
<keyword evidence="4 5" id="KW-0472">Membrane</keyword>
<comment type="subcellular location">
    <subcellularLocation>
        <location evidence="1">Membrane</location>
        <topology evidence="1">Multi-pass membrane protein</topology>
    </subcellularLocation>
</comment>